<dbReference type="STRING" id="1028.SAMN05661096_03850"/>
<proteinExistence type="predicted"/>
<dbReference type="NCBIfam" id="TIGR04183">
    <property type="entry name" value="Por_Secre_tail"/>
    <property type="match status" value="1"/>
</dbReference>
<dbReference type="EMBL" id="FXAW01000010">
    <property type="protein sequence ID" value="SMG51970.1"/>
    <property type="molecule type" value="Genomic_DNA"/>
</dbReference>
<dbReference type="RefSeq" id="WP_085518970.1">
    <property type="nucleotide sequence ID" value="NZ_FXAW01000010.1"/>
</dbReference>
<reference evidence="4" key="1">
    <citation type="submission" date="2017-04" db="EMBL/GenBank/DDBJ databases">
        <authorList>
            <person name="Varghese N."/>
            <person name="Submissions S."/>
        </authorList>
    </citation>
    <scope>NUCLEOTIDE SEQUENCE [LARGE SCALE GENOMIC DNA]</scope>
    <source>
        <strain evidence="4">DSM 4125</strain>
    </source>
</reference>
<evidence type="ECO:0000259" key="2">
    <source>
        <dbReference type="Pfam" id="PF18962"/>
    </source>
</evidence>
<evidence type="ECO:0000313" key="3">
    <source>
        <dbReference type="EMBL" id="SMG51970.1"/>
    </source>
</evidence>
<dbReference type="Proteomes" id="UP000193804">
    <property type="component" value="Unassembled WGS sequence"/>
</dbReference>
<dbReference type="Pfam" id="PF18962">
    <property type="entry name" value="Por_Secre_tail"/>
    <property type="match status" value="1"/>
</dbReference>
<name>A0A1X7LE45_9BACT</name>
<feature type="domain" description="Secretion system C-terminal sorting" evidence="2">
    <location>
        <begin position="538"/>
        <end position="610"/>
    </location>
</feature>
<organism evidence="3 4">
    <name type="scientific">Marivirga sericea</name>
    <dbReference type="NCBI Taxonomy" id="1028"/>
    <lineage>
        <taxon>Bacteria</taxon>
        <taxon>Pseudomonadati</taxon>
        <taxon>Bacteroidota</taxon>
        <taxon>Cytophagia</taxon>
        <taxon>Cytophagales</taxon>
        <taxon>Marivirgaceae</taxon>
        <taxon>Marivirga</taxon>
    </lineage>
</organism>
<feature type="chain" id="PRO_5012304622" evidence="1">
    <location>
        <begin position="20"/>
        <end position="612"/>
    </location>
</feature>
<dbReference type="InterPro" id="IPR026444">
    <property type="entry name" value="Secre_tail"/>
</dbReference>
<dbReference type="OrthoDB" id="1522390at2"/>
<keyword evidence="4" id="KW-1185">Reference proteome</keyword>
<sequence>MKTYILLFIALLFATTGTAQLVVTPSSPASNYTQSHWNVDSDLNDHYIVVTYGNENAPMSVSSGSPGTFMTIFDNLGSPLVQDIPVFNLGSSASIVKISSDNNIYVLGFNDYDAHTKLVLNRYNTSGIQTGQKIVDHFDSDPAIDLALTDEMDVLVSRFNNDKLKIESYSAGLSYKGEIAVDHVTHLDLPSYKLRAHSMDYNDGHILIGYSRGVSSSNLADIKKYAYNAASPANSTVTNSYSFYGGFKRISLAINNSHQVALRKNGDVFYVNGLSGVKKISGNSTTTLSPKKIAKVNVDANDKLLLSWTSSSRAFARLYAANNSLVRNYQEDGNINGSWAPAFNNCQFIIAGDKSNQGTDMSTIRKPYYQVFNCSECEIGSSSTAAAEFRYPNQMLELNSMYGPIEVAEICLVDALLVDGSASCNEDRYFVGLSEFDLMSWTDINVLHSDWVNSGQAPNDIDITDFLPQGYQLRPDKVYKFRLAVGPQWDAVDIFFKVACCKREIIGLPNDEVELAHGIIDGNGEGDPTEPEDLVVDIFPNPAKDYVTIDFSKEEMLNEASVSISNFSGKEVYKASLKEQKLRIDITDWKKGIYICNINLNGKKTIKRIIKE</sequence>
<feature type="signal peptide" evidence="1">
    <location>
        <begin position="1"/>
        <end position="19"/>
    </location>
</feature>
<dbReference type="AlphaFoldDB" id="A0A1X7LE45"/>
<evidence type="ECO:0000256" key="1">
    <source>
        <dbReference type="SAM" id="SignalP"/>
    </source>
</evidence>
<protein>
    <submittedName>
        <fullName evidence="3">Por secretion system C-terminal sorting domain-containing protein</fullName>
    </submittedName>
</protein>
<evidence type="ECO:0000313" key="4">
    <source>
        <dbReference type="Proteomes" id="UP000193804"/>
    </source>
</evidence>
<accession>A0A1X7LE45</accession>
<gene>
    <name evidence="3" type="ORF">SAMN05661096_03850</name>
</gene>
<keyword evidence="1" id="KW-0732">Signal</keyword>